<proteinExistence type="predicted"/>
<keyword evidence="1" id="KW-0472">Membrane</keyword>
<feature type="transmembrane region" description="Helical" evidence="1">
    <location>
        <begin position="6"/>
        <end position="25"/>
    </location>
</feature>
<protein>
    <submittedName>
        <fullName evidence="2">Uncharacterized protein</fullName>
    </submittedName>
</protein>
<evidence type="ECO:0000313" key="2">
    <source>
        <dbReference type="EMBL" id="DAE18276.1"/>
    </source>
</evidence>
<keyword evidence="1" id="KW-1133">Transmembrane helix</keyword>
<name>A0A8S5QIA8_9CAUD</name>
<sequence length="38" mass="4622">MHWLIFPMISVVLSYQLILWVLSIFEHVYSRLIIYLIA</sequence>
<dbReference type="EMBL" id="BK015653">
    <property type="protein sequence ID" value="DAE18276.1"/>
    <property type="molecule type" value="Genomic_DNA"/>
</dbReference>
<organism evidence="2">
    <name type="scientific">Siphoviridae sp. cteHV32</name>
    <dbReference type="NCBI Taxonomy" id="2825588"/>
    <lineage>
        <taxon>Viruses</taxon>
        <taxon>Duplodnaviria</taxon>
        <taxon>Heunggongvirae</taxon>
        <taxon>Uroviricota</taxon>
        <taxon>Caudoviricetes</taxon>
    </lineage>
</organism>
<accession>A0A8S5QIA8</accession>
<reference evidence="2" key="1">
    <citation type="journal article" date="2021" name="Proc. Natl. Acad. Sci. U.S.A.">
        <title>A Catalog of Tens of Thousands of Viruses from Human Metagenomes Reveals Hidden Associations with Chronic Diseases.</title>
        <authorList>
            <person name="Tisza M.J."/>
            <person name="Buck C.B."/>
        </authorList>
    </citation>
    <scope>NUCLEOTIDE SEQUENCE</scope>
    <source>
        <strain evidence="2">CteHV32</strain>
    </source>
</reference>
<evidence type="ECO:0000256" key="1">
    <source>
        <dbReference type="SAM" id="Phobius"/>
    </source>
</evidence>
<keyword evidence="1" id="KW-0812">Transmembrane</keyword>